<dbReference type="Proteomes" id="UP000663879">
    <property type="component" value="Unassembled WGS sequence"/>
</dbReference>
<name>A0A814DUJ1_9BILA</name>
<reference evidence="1" key="1">
    <citation type="submission" date="2021-02" db="EMBL/GenBank/DDBJ databases">
        <authorList>
            <person name="Nowell W R."/>
        </authorList>
    </citation>
    <scope>NUCLEOTIDE SEQUENCE</scope>
    <source>
        <strain evidence="1">Ploen Becks lab</strain>
    </source>
</reference>
<sequence>MDNIDWKWTKIDPYLFDNVLVPMILRKDGEYWICARIVNSLILDNFENNLSPEAREYGCLIGYLCNEEEIKLMNAINITFKNIFGPGEFNENDMMVRYDKFLEFYNIVKRTVKLRDSGKN</sequence>
<accession>A0A814DUJ1</accession>
<protein>
    <submittedName>
        <fullName evidence="1">Uncharacterized protein</fullName>
    </submittedName>
</protein>
<organism evidence="1 2">
    <name type="scientific">Brachionus calyciflorus</name>
    <dbReference type="NCBI Taxonomy" id="104777"/>
    <lineage>
        <taxon>Eukaryota</taxon>
        <taxon>Metazoa</taxon>
        <taxon>Spiralia</taxon>
        <taxon>Gnathifera</taxon>
        <taxon>Rotifera</taxon>
        <taxon>Eurotatoria</taxon>
        <taxon>Monogononta</taxon>
        <taxon>Pseudotrocha</taxon>
        <taxon>Ploima</taxon>
        <taxon>Brachionidae</taxon>
        <taxon>Brachionus</taxon>
    </lineage>
</organism>
<gene>
    <name evidence="1" type="ORF">OXX778_LOCUS14269</name>
</gene>
<dbReference type="EMBL" id="CAJNOC010002907">
    <property type="protein sequence ID" value="CAF0957459.1"/>
    <property type="molecule type" value="Genomic_DNA"/>
</dbReference>
<dbReference type="AlphaFoldDB" id="A0A814DUJ1"/>
<proteinExistence type="predicted"/>
<dbReference type="OrthoDB" id="6497308at2759"/>
<evidence type="ECO:0000313" key="1">
    <source>
        <dbReference type="EMBL" id="CAF0957459.1"/>
    </source>
</evidence>
<evidence type="ECO:0000313" key="2">
    <source>
        <dbReference type="Proteomes" id="UP000663879"/>
    </source>
</evidence>
<comment type="caution">
    <text evidence="1">The sequence shown here is derived from an EMBL/GenBank/DDBJ whole genome shotgun (WGS) entry which is preliminary data.</text>
</comment>
<keyword evidence="2" id="KW-1185">Reference proteome</keyword>